<comment type="caution">
    <text evidence="6">The sequence shown here is derived from an EMBL/GenBank/DDBJ whole genome shotgun (WGS) entry which is preliminary data.</text>
</comment>
<evidence type="ECO:0000313" key="6">
    <source>
        <dbReference type="EMBL" id="TPX76679.1"/>
    </source>
</evidence>
<dbReference type="AlphaFoldDB" id="A0A507FJU7"/>
<dbReference type="InterPro" id="IPR008978">
    <property type="entry name" value="HSP20-like_chaperone"/>
</dbReference>
<feature type="compositionally biased region" description="Low complexity" evidence="3">
    <location>
        <begin position="47"/>
        <end position="59"/>
    </location>
</feature>
<dbReference type="PROSITE" id="PS01031">
    <property type="entry name" value="SHSP"/>
    <property type="match status" value="1"/>
</dbReference>
<evidence type="ECO:0000256" key="2">
    <source>
        <dbReference type="RuleBase" id="RU003616"/>
    </source>
</evidence>
<evidence type="ECO:0000256" key="3">
    <source>
        <dbReference type="SAM" id="MobiDB-lite"/>
    </source>
</evidence>
<gene>
    <name evidence="6" type="ORF">CcCBS67573_g02040</name>
</gene>
<protein>
    <recommendedName>
        <fullName evidence="5">SHSP domain-containing protein</fullName>
    </recommendedName>
</protein>
<keyword evidence="4" id="KW-1133">Transmembrane helix</keyword>
<dbReference type="Gene3D" id="2.60.40.790">
    <property type="match status" value="1"/>
</dbReference>
<dbReference type="InterPro" id="IPR002068">
    <property type="entry name" value="A-crystallin/Hsp20_dom"/>
</dbReference>
<evidence type="ECO:0000256" key="4">
    <source>
        <dbReference type="SAM" id="Phobius"/>
    </source>
</evidence>
<keyword evidence="4" id="KW-0812">Transmembrane</keyword>
<dbReference type="Proteomes" id="UP000320333">
    <property type="component" value="Unassembled WGS sequence"/>
</dbReference>
<name>A0A507FJU7_9FUNG</name>
<feature type="region of interest" description="Disordered" evidence="3">
    <location>
        <begin position="42"/>
        <end position="68"/>
    </location>
</feature>
<evidence type="ECO:0000313" key="7">
    <source>
        <dbReference type="Proteomes" id="UP000320333"/>
    </source>
</evidence>
<reference evidence="6 7" key="1">
    <citation type="journal article" date="2019" name="Sci. Rep.">
        <title>Comparative genomics of chytrid fungi reveal insights into the obligate biotrophic and pathogenic lifestyle of Synchytrium endobioticum.</title>
        <authorList>
            <person name="van de Vossenberg B.T.L.H."/>
            <person name="Warris S."/>
            <person name="Nguyen H.D.T."/>
            <person name="van Gent-Pelzer M.P.E."/>
            <person name="Joly D.L."/>
            <person name="van de Geest H.C."/>
            <person name="Bonants P.J.M."/>
            <person name="Smith D.S."/>
            <person name="Levesque C.A."/>
            <person name="van der Lee T.A.J."/>
        </authorList>
    </citation>
    <scope>NUCLEOTIDE SEQUENCE [LARGE SCALE GENOMIC DNA]</scope>
    <source>
        <strain evidence="6 7">CBS 675.73</strain>
    </source>
</reference>
<keyword evidence="7" id="KW-1185">Reference proteome</keyword>
<comment type="similarity">
    <text evidence="1 2">Belongs to the small heat shock protein (HSP20) family.</text>
</comment>
<evidence type="ECO:0000256" key="1">
    <source>
        <dbReference type="PROSITE-ProRule" id="PRU00285"/>
    </source>
</evidence>
<dbReference type="Pfam" id="PF00011">
    <property type="entry name" value="HSP20"/>
    <property type="match status" value="1"/>
</dbReference>
<dbReference type="CDD" id="cd06464">
    <property type="entry name" value="ACD_sHsps-like"/>
    <property type="match status" value="1"/>
</dbReference>
<dbReference type="OrthoDB" id="2127537at2759"/>
<keyword evidence="4" id="KW-0472">Membrane</keyword>
<proteinExistence type="inferred from homology"/>
<feature type="transmembrane region" description="Helical" evidence="4">
    <location>
        <begin position="6"/>
        <end position="24"/>
    </location>
</feature>
<evidence type="ECO:0000259" key="5">
    <source>
        <dbReference type="PROSITE" id="PS01031"/>
    </source>
</evidence>
<feature type="domain" description="SHSP" evidence="5">
    <location>
        <begin position="130"/>
        <end position="229"/>
    </location>
</feature>
<sequence>MLSLAILDLVATAFLLRLIGGFFFSRFHRGMPHGIPHARGPCGWNRQSFPQQSSPSSESCQKRCPMRQRNRPHETATFSLFGSQIPLEVLQALMDDTAISAQTDAASPATVPPPAPASSEATPSQQNSPKQPSIPTQPIHSLIENDSHYVLAVEVPGFKKNELTLTVTDDTRQLVLSGQNGTRQPIHLKAAIPRLGDLNRLTAVHEDGILTVSVPKLERDGRVVEVTAGNGLEKEDAAYAF</sequence>
<accession>A0A507FJU7</accession>
<organism evidence="6 7">
    <name type="scientific">Chytriomyces confervae</name>
    <dbReference type="NCBI Taxonomy" id="246404"/>
    <lineage>
        <taxon>Eukaryota</taxon>
        <taxon>Fungi</taxon>
        <taxon>Fungi incertae sedis</taxon>
        <taxon>Chytridiomycota</taxon>
        <taxon>Chytridiomycota incertae sedis</taxon>
        <taxon>Chytridiomycetes</taxon>
        <taxon>Chytridiales</taxon>
        <taxon>Chytriomycetaceae</taxon>
        <taxon>Chytriomyces</taxon>
    </lineage>
</organism>
<feature type="region of interest" description="Disordered" evidence="3">
    <location>
        <begin position="103"/>
        <end position="138"/>
    </location>
</feature>
<dbReference type="EMBL" id="QEAP01000039">
    <property type="protein sequence ID" value="TPX76679.1"/>
    <property type="molecule type" value="Genomic_DNA"/>
</dbReference>
<dbReference type="SUPFAM" id="SSF49764">
    <property type="entry name" value="HSP20-like chaperones"/>
    <property type="match status" value="1"/>
</dbReference>
<feature type="compositionally biased region" description="Polar residues" evidence="3">
    <location>
        <begin position="125"/>
        <end position="138"/>
    </location>
</feature>